<evidence type="ECO:0000313" key="5">
    <source>
        <dbReference type="Proteomes" id="UP001596043"/>
    </source>
</evidence>
<dbReference type="SUPFAM" id="SSF48056">
    <property type="entry name" value="Di-copper centre-containing domain"/>
    <property type="match status" value="1"/>
</dbReference>
<sequence length="250" mass="29254">MSYLRIRKSVYALTDQEILAIRSAFDIIFENALADYLLFSDILENNGHATATDLNFLTWNRAFFLSFEDFLRSKNPDLFLPYWDYTSEEAIKNGMPALFSDPTYVVKEGGKEKANPLYRSTKQRFCTSRTNDNSDTTLLVEARRRRILALDAKNYTSFNKRIWVMDATAHVWIGGTMTDVPIATLDPLFWFIHCNLDRYWWKFQQNKEMNTTIPDTVLQEELTPFRNDEGKPLYGKDVLNTKILGYTYLR</sequence>
<evidence type="ECO:0000256" key="2">
    <source>
        <dbReference type="ARBA" id="ARBA00023008"/>
    </source>
</evidence>
<feature type="domain" description="Tyrosinase copper-binding" evidence="3">
    <location>
        <begin position="186"/>
        <end position="197"/>
    </location>
</feature>
<dbReference type="InterPro" id="IPR002227">
    <property type="entry name" value="Tyrosinase_Cu-bd"/>
</dbReference>
<dbReference type="Proteomes" id="UP001596043">
    <property type="component" value="Unassembled WGS sequence"/>
</dbReference>
<dbReference type="EMBL" id="JBHSFV010000011">
    <property type="protein sequence ID" value="MFC4635539.1"/>
    <property type="molecule type" value="Genomic_DNA"/>
</dbReference>
<dbReference type="PROSITE" id="PS00498">
    <property type="entry name" value="TYROSINASE_2"/>
    <property type="match status" value="1"/>
</dbReference>
<dbReference type="PANTHER" id="PTHR11474:SF76">
    <property type="entry name" value="SHKT DOMAIN-CONTAINING PROTEIN"/>
    <property type="match status" value="1"/>
</dbReference>
<evidence type="ECO:0000313" key="4">
    <source>
        <dbReference type="EMBL" id="MFC4635539.1"/>
    </source>
</evidence>
<dbReference type="PANTHER" id="PTHR11474">
    <property type="entry name" value="TYROSINASE FAMILY MEMBER"/>
    <property type="match status" value="1"/>
</dbReference>
<evidence type="ECO:0000259" key="3">
    <source>
        <dbReference type="PROSITE" id="PS00498"/>
    </source>
</evidence>
<keyword evidence="1" id="KW-0479">Metal-binding</keyword>
<dbReference type="PRINTS" id="PR00092">
    <property type="entry name" value="TYROSINASE"/>
</dbReference>
<proteinExistence type="predicted"/>
<dbReference type="Gene3D" id="1.10.1280.10">
    <property type="entry name" value="Di-copper center containing domain from catechol oxidase"/>
    <property type="match status" value="1"/>
</dbReference>
<accession>A0ABV9I266</accession>
<name>A0ABV9I266_9FLAO</name>
<protein>
    <submittedName>
        <fullName evidence="4">Tyrosinase family protein</fullName>
    </submittedName>
</protein>
<dbReference type="InterPro" id="IPR008922">
    <property type="entry name" value="Di-copper_centre_dom_sf"/>
</dbReference>
<reference evidence="5" key="1">
    <citation type="journal article" date="2019" name="Int. J. Syst. Evol. Microbiol.">
        <title>The Global Catalogue of Microorganisms (GCM) 10K type strain sequencing project: providing services to taxonomists for standard genome sequencing and annotation.</title>
        <authorList>
            <consortium name="The Broad Institute Genomics Platform"/>
            <consortium name="The Broad Institute Genome Sequencing Center for Infectious Disease"/>
            <person name="Wu L."/>
            <person name="Ma J."/>
        </authorList>
    </citation>
    <scope>NUCLEOTIDE SEQUENCE [LARGE SCALE GENOMIC DNA]</scope>
    <source>
        <strain evidence="5">YJ-61-S</strain>
    </source>
</reference>
<evidence type="ECO:0000256" key="1">
    <source>
        <dbReference type="ARBA" id="ARBA00022723"/>
    </source>
</evidence>
<gene>
    <name evidence="4" type="ORF">ACFO3O_16635</name>
</gene>
<dbReference type="Pfam" id="PF00264">
    <property type="entry name" value="Tyrosinase"/>
    <property type="match status" value="1"/>
</dbReference>
<dbReference type="InterPro" id="IPR050316">
    <property type="entry name" value="Tyrosinase/Hemocyanin"/>
</dbReference>
<keyword evidence="2" id="KW-0186">Copper</keyword>
<keyword evidence="5" id="KW-1185">Reference proteome</keyword>
<organism evidence="4 5">
    <name type="scientific">Dokdonia ponticola</name>
    <dbReference type="NCBI Taxonomy" id="2041041"/>
    <lineage>
        <taxon>Bacteria</taxon>
        <taxon>Pseudomonadati</taxon>
        <taxon>Bacteroidota</taxon>
        <taxon>Flavobacteriia</taxon>
        <taxon>Flavobacteriales</taxon>
        <taxon>Flavobacteriaceae</taxon>
        <taxon>Dokdonia</taxon>
    </lineage>
</organism>
<dbReference type="RefSeq" id="WP_379980866.1">
    <property type="nucleotide sequence ID" value="NZ_JBHSFV010000011.1"/>
</dbReference>
<comment type="caution">
    <text evidence="4">The sequence shown here is derived from an EMBL/GenBank/DDBJ whole genome shotgun (WGS) entry which is preliminary data.</text>
</comment>